<evidence type="ECO:0000313" key="1">
    <source>
        <dbReference type="EMBL" id="KAF5907940.1"/>
    </source>
</evidence>
<dbReference type="EMBL" id="QNUK01000017">
    <property type="protein sequence ID" value="KAF5907940.1"/>
    <property type="molecule type" value="Genomic_DNA"/>
</dbReference>
<sequence length="94" mass="10089">VCLAYNEGSGEFGNCLEAESCKDLHVCESYIRGLCDGSTGCSRCHDIYEPHPLKTLQDNGVPSQLMSILLPIYKSMLAMAGADKFTLISSATAP</sequence>
<feature type="non-terminal residue" evidence="1">
    <location>
        <position position="1"/>
    </location>
</feature>
<organism evidence="1 2">
    <name type="scientific">Clarias magur</name>
    <name type="common">Asian catfish</name>
    <name type="synonym">Macropteronotus magur</name>
    <dbReference type="NCBI Taxonomy" id="1594786"/>
    <lineage>
        <taxon>Eukaryota</taxon>
        <taxon>Metazoa</taxon>
        <taxon>Chordata</taxon>
        <taxon>Craniata</taxon>
        <taxon>Vertebrata</taxon>
        <taxon>Euteleostomi</taxon>
        <taxon>Actinopterygii</taxon>
        <taxon>Neopterygii</taxon>
        <taxon>Teleostei</taxon>
        <taxon>Ostariophysi</taxon>
        <taxon>Siluriformes</taxon>
        <taxon>Clariidae</taxon>
        <taxon>Clarias</taxon>
    </lineage>
</organism>
<gene>
    <name evidence="1" type="ORF">DAT39_002324</name>
</gene>
<dbReference type="AlphaFoldDB" id="A0A8J4V163"/>
<dbReference type="Proteomes" id="UP000727407">
    <property type="component" value="Unassembled WGS sequence"/>
</dbReference>
<keyword evidence="2" id="KW-1185">Reference proteome</keyword>
<dbReference type="PANTHER" id="PTHR45740:SF15">
    <property type="entry name" value="ZINC FINGER CCCH TYPE DOMAIN CONTAINING 1-LIKE"/>
    <property type="match status" value="1"/>
</dbReference>
<dbReference type="InterPro" id="IPR051712">
    <property type="entry name" value="ARTD-AVP"/>
</dbReference>
<dbReference type="GO" id="GO:0005634">
    <property type="term" value="C:nucleus"/>
    <property type="evidence" value="ECO:0007669"/>
    <property type="project" value="TreeGrafter"/>
</dbReference>
<dbReference type="GO" id="GO:0003950">
    <property type="term" value="F:NAD+ poly-ADP-ribosyltransferase activity"/>
    <property type="evidence" value="ECO:0007669"/>
    <property type="project" value="TreeGrafter"/>
</dbReference>
<accession>A0A8J4V163</accession>
<evidence type="ECO:0000313" key="2">
    <source>
        <dbReference type="Proteomes" id="UP000727407"/>
    </source>
</evidence>
<name>A0A8J4V163_CLAMG</name>
<reference evidence="1" key="1">
    <citation type="submission" date="2020-07" db="EMBL/GenBank/DDBJ databases">
        <title>Clarias magur genome sequencing, assembly and annotation.</title>
        <authorList>
            <person name="Kushwaha B."/>
            <person name="Kumar R."/>
            <person name="Das P."/>
            <person name="Joshi C.G."/>
            <person name="Kumar D."/>
            <person name="Nagpure N.S."/>
            <person name="Pandey M."/>
            <person name="Agarwal S."/>
            <person name="Srivastava S."/>
            <person name="Singh M."/>
            <person name="Sahoo L."/>
            <person name="Jayasankar P."/>
            <person name="Meher P.K."/>
            <person name="Koringa P.G."/>
            <person name="Iquebal M.A."/>
            <person name="Das S.P."/>
            <person name="Bit A."/>
            <person name="Patnaik S."/>
            <person name="Patel N."/>
            <person name="Shah T.M."/>
            <person name="Hinsu A."/>
            <person name="Jena J.K."/>
        </authorList>
    </citation>
    <scope>NUCLEOTIDE SEQUENCE</scope>
    <source>
        <strain evidence="1">CIFAMagur01</strain>
        <tissue evidence="1">Testis</tissue>
    </source>
</reference>
<dbReference type="OrthoDB" id="6133115at2759"/>
<dbReference type="GO" id="GO:1990404">
    <property type="term" value="F:NAD+-protein mono-ADP-ribosyltransferase activity"/>
    <property type="evidence" value="ECO:0007669"/>
    <property type="project" value="TreeGrafter"/>
</dbReference>
<comment type="caution">
    <text evidence="1">The sequence shown here is derived from an EMBL/GenBank/DDBJ whole genome shotgun (WGS) entry which is preliminary data.</text>
</comment>
<protein>
    <submittedName>
        <fullName evidence="1">Poly [ADP-ribose] polymerase 12-like</fullName>
    </submittedName>
</protein>
<dbReference type="PANTHER" id="PTHR45740">
    <property type="entry name" value="POLY [ADP-RIBOSE] POLYMERASE"/>
    <property type="match status" value="1"/>
</dbReference>
<proteinExistence type="predicted"/>
<feature type="non-terminal residue" evidence="1">
    <location>
        <position position="94"/>
    </location>
</feature>